<feature type="transmembrane region" description="Helical" evidence="1">
    <location>
        <begin position="237"/>
        <end position="256"/>
    </location>
</feature>
<feature type="transmembrane region" description="Helical" evidence="1">
    <location>
        <begin position="12"/>
        <end position="34"/>
    </location>
</feature>
<dbReference type="EMBL" id="JANIEX010000157">
    <property type="protein sequence ID" value="KAJ3572084.1"/>
    <property type="molecule type" value="Genomic_DNA"/>
</dbReference>
<comment type="caution">
    <text evidence="3">The sequence shown here is derived from an EMBL/GenBank/DDBJ whole genome shotgun (WGS) entry which is preliminary data.</text>
</comment>
<name>A0AAD5VXF2_9AGAR</name>
<dbReference type="Proteomes" id="UP001213000">
    <property type="component" value="Unassembled WGS sequence"/>
</dbReference>
<feature type="transmembrane region" description="Helical" evidence="1">
    <location>
        <begin position="196"/>
        <end position="217"/>
    </location>
</feature>
<keyword evidence="4" id="KW-1185">Reference proteome</keyword>
<keyword evidence="1" id="KW-0472">Membrane</keyword>
<gene>
    <name evidence="3" type="ORF">NP233_g3324</name>
</gene>
<dbReference type="PANTHER" id="PTHR40465:SF1">
    <property type="entry name" value="DUF6534 DOMAIN-CONTAINING PROTEIN"/>
    <property type="match status" value="1"/>
</dbReference>
<reference evidence="3" key="1">
    <citation type="submission" date="2022-07" db="EMBL/GenBank/DDBJ databases">
        <title>Genome Sequence of Leucocoprinus birnbaumii.</title>
        <authorList>
            <person name="Buettner E."/>
        </authorList>
    </citation>
    <scope>NUCLEOTIDE SEQUENCE</scope>
    <source>
        <strain evidence="3">VT141</strain>
    </source>
</reference>
<organism evidence="3 4">
    <name type="scientific">Leucocoprinus birnbaumii</name>
    <dbReference type="NCBI Taxonomy" id="56174"/>
    <lineage>
        <taxon>Eukaryota</taxon>
        <taxon>Fungi</taxon>
        <taxon>Dikarya</taxon>
        <taxon>Basidiomycota</taxon>
        <taxon>Agaricomycotina</taxon>
        <taxon>Agaricomycetes</taxon>
        <taxon>Agaricomycetidae</taxon>
        <taxon>Agaricales</taxon>
        <taxon>Agaricineae</taxon>
        <taxon>Agaricaceae</taxon>
        <taxon>Leucocoprinus</taxon>
    </lineage>
</organism>
<evidence type="ECO:0000259" key="2">
    <source>
        <dbReference type="Pfam" id="PF20152"/>
    </source>
</evidence>
<feature type="transmembrane region" description="Helical" evidence="1">
    <location>
        <begin position="46"/>
        <end position="70"/>
    </location>
</feature>
<feature type="transmembrane region" description="Helical" evidence="1">
    <location>
        <begin position="150"/>
        <end position="176"/>
    </location>
</feature>
<evidence type="ECO:0000313" key="4">
    <source>
        <dbReference type="Proteomes" id="UP001213000"/>
    </source>
</evidence>
<dbReference type="PANTHER" id="PTHR40465">
    <property type="entry name" value="CHROMOSOME 1, WHOLE GENOME SHOTGUN SEQUENCE"/>
    <property type="match status" value="1"/>
</dbReference>
<evidence type="ECO:0000256" key="1">
    <source>
        <dbReference type="SAM" id="Phobius"/>
    </source>
</evidence>
<keyword evidence="1" id="KW-1133">Transmembrane helix</keyword>
<feature type="transmembrane region" description="Helical" evidence="1">
    <location>
        <begin position="90"/>
        <end position="113"/>
    </location>
</feature>
<dbReference type="InterPro" id="IPR045339">
    <property type="entry name" value="DUF6534"/>
</dbReference>
<evidence type="ECO:0000313" key="3">
    <source>
        <dbReference type="EMBL" id="KAJ3572084.1"/>
    </source>
</evidence>
<feature type="domain" description="DUF6534" evidence="2">
    <location>
        <begin position="162"/>
        <end position="239"/>
    </location>
</feature>
<keyword evidence="1" id="KW-0812">Transmembrane</keyword>
<dbReference type="Pfam" id="PF20152">
    <property type="entry name" value="DUF6534"/>
    <property type="match status" value="1"/>
</dbReference>
<sequence>MSSAHFDLASTYGVLLVGVLFAAFFQGILTVQAYQYHQNFQEDSRATRLLVSLLWILGFLQLVLISYSIHHYLVRHWGDTEAAVQYILPLRLHLFLVALSILLSQSFFLYRIWVLSECNVWVVGPVSVCILGTFASVFTEGMITVTRPQIQGGVIGMVIVGTFTDILIASSVYYYIRERSHETRQMRMTSTIVNRIIWYTVATTALTRIYNTLYPVALSDFVQALHFSSGRTYANAVLVKFVVSYTFALSKLTNLAPSLNARRRLRETLENLEPTFGKIREFSQGTSSAVPRVPEPSTKCQGYSLLARSRWPVGTDRSTVQKPLETYPARFRASFP</sequence>
<accession>A0AAD5VXF2</accession>
<feature type="transmembrane region" description="Helical" evidence="1">
    <location>
        <begin position="120"/>
        <end position="138"/>
    </location>
</feature>
<proteinExistence type="predicted"/>
<dbReference type="AlphaFoldDB" id="A0AAD5VXF2"/>
<protein>
    <recommendedName>
        <fullName evidence="2">DUF6534 domain-containing protein</fullName>
    </recommendedName>
</protein>